<evidence type="ECO:0000313" key="7">
    <source>
        <dbReference type="EMBL" id="PWN97398.1"/>
    </source>
</evidence>
<dbReference type="FunFam" id="3.40.640.10:FF:000024">
    <property type="entry name" value="Kynurenine--oxoglutarate transaminase 3"/>
    <property type="match status" value="1"/>
</dbReference>
<gene>
    <name evidence="7" type="ORF">FA09DRAFT_339401</name>
</gene>
<dbReference type="InterPro" id="IPR015421">
    <property type="entry name" value="PyrdxlP-dep_Trfase_major"/>
</dbReference>
<dbReference type="GO" id="GO:0005739">
    <property type="term" value="C:mitochondrion"/>
    <property type="evidence" value="ECO:0007669"/>
    <property type="project" value="TreeGrafter"/>
</dbReference>
<proteinExistence type="inferred from homology"/>
<dbReference type="InterPro" id="IPR015422">
    <property type="entry name" value="PyrdxlP-dep_Trfase_small"/>
</dbReference>
<dbReference type="AlphaFoldDB" id="A0A316Z8T3"/>
<comment type="similarity">
    <text evidence="2">Belongs to the class-I pyridoxal-phosphate-dependent aminotransferase family.</text>
</comment>
<keyword evidence="4 7" id="KW-0808">Transferase</keyword>
<dbReference type="InterPro" id="IPR051326">
    <property type="entry name" value="Kynurenine-oxoglutarate_AT"/>
</dbReference>
<dbReference type="GO" id="GO:0030170">
    <property type="term" value="F:pyridoxal phosphate binding"/>
    <property type="evidence" value="ECO:0007669"/>
    <property type="project" value="InterPro"/>
</dbReference>
<sequence>MASAADTAAAAAPQTRLTAVSSRIRDEYQRGPDVWSLFSPLVFPGATNLGQGFMSWAPPPFVRDALLSASGERVDTHHYSHAKGRPRLRAALAEYLGPSVHKPAPGAKDVPSDLGAPKLREGAEKLDIETEVQVTAGANGGIYAAMTAFLEPGDEVLMFEPYFDQYICEVTYLGGKPVFVPLQPPADASSRIAGADEWSVDWDALEKAFGSGKVKAMILNTPHNPIGKVFSRDELSRIAALAIKHDVLVISDEVYDCLTYDGHEHIRIAAFEGMWERTLTVGSAGKSFACTGWRIGWLVGPPHLIKPALVAHTRIVFTCNSAASEAAAIGLEQASSQNFFPTQIAEYAERRALLTGMLDNLGIKYTQPHGSYFVLADFARLRIPEDFELPEEIKRRPRDFHMAWFVAKTCNVVTIPATAFVSDEHAGLYENYLRWSFCKGADEIAQATERLEKLRPYLE</sequence>
<protein>
    <submittedName>
        <fullName evidence="7">PLP-dependent transferase</fullName>
    </submittedName>
</protein>
<dbReference type="InterPro" id="IPR015424">
    <property type="entry name" value="PyrdxlP-dep_Trfase"/>
</dbReference>
<evidence type="ECO:0000256" key="3">
    <source>
        <dbReference type="ARBA" id="ARBA00022576"/>
    </source>
</evidence>
<evidence type="ECO:0000259" key="6">
    <source>
        <dbReference type="Pfam" id="PF00155"/>
    </source>
</evidence>
<evidence type="ECO:0000256" key="1">
    <source>
        <dbReference type="ARBA" id="ARBA00001933"/>
    </source>
</evidence>
<dbReference type="Proteomes" id="UP000245946">
    <property type="component" value="Unassembled WGS sequence"/>
</dbReference>
<evidence type="ECO:0000313" key="8">
    <source>
        <dbReference type="Proteomes" id="UP000245946"/>
    </source>
</evidence>
<keyword evidence="3" id="KW-0032">Aminotransferase</keyword>
<organism evidence="7 8">
    <name type="scientific">Tilletiopsis washingtonensis</name>
    <dbReference type="NCBI Taxonomy" id="58919"/>
    <lineage>
        <taxon>Eukaryota</taxon>
        <taxon>Fungi</taxon>
        <taxon>Dikarya</taxon>
        <taxon>Basidiomycota</taxon>
        <taxon>Ustilaginomycotina</taxon>
        <taxon>Exobasidiomycetes</taxon>
        <taxon>Entylomatales</taxon>
        <taxon>Entylomatales incertae sedis</taxon>
        <taxon>Tilletiopsis</taxon>
    </lineage>
</organism>
<dbReference type="EMBL" id="KZ819295">
    <property type="protein sequence ID" value="PWN97398.1"/>
    <property type="molecule type" value="Genomic_DNA"/>
</dbReference>
<feature type="domain" description="Aminotransferase class I/classII large" evidence="6">
    <location>
        <begin position="47"/>
        <end position="446"/>
    </location>
</feature>
<dbReference type="Gene3D" id="3.90.1150.10">
    <property type="entry name" value="Aspartate Aminotransferase, domain 1"/>
    <property type="match status" value="1"/>
</dbReference>
<dbReference type="CDD" id="cd00609">
    <property type="entry name" value="AAT_like"/>
    <property type="match status" value="1"/>
</dbReference>
<evidence type="ECO:0000256" key="4">
    <source>
        <dbReference type="ARBA" id="ARBA00022679"/>
    </source>
</evidence>
<dbReference type="OrthoDB" id="2414662at2759"/>
<name>A0A316Z8T3_9BASI</name>
<keyword evidence="5" id="KW-0663">Pyridoxal phosphate</keyword>
<dbReference type="SUPFAM" id="SSF53383">
    <property type="entry name" value="PLP-dependent transferases"/>
    <property type="match status" value="1"/>
</dbReference>
<dbReference type="GeneID" id="37271753"/>
<comment type="cofactor">
    <cofactor evidence="1">
        <name>pyridoxal 5'-phosphate</name>
        <dbReference type="ChEBI" id="CHEBI:597326"/>
    </cofactor>
</comment>
<dbReference type="PANTHER" id="PTHR43807">
    <property type="entry name" value="FI04487P"/>
    <property type="match status" value="1"/>
</dbReference>
<evidence type="ECO:0000256" key="2">
    <source>
        <dbReference type="ARBA" id="ARBA00007441"/>
    </source>
</evidence>
<dbReference type="Pfam" id="PF00155">
    <property type="entry name" value="Aminotran_1_2"/>
    <property type="match status" value="1"/>
</dbReference>
<dbReference type="GO" id="GO:0016212">
    <property type="term" value="F:kynurenine-oxoglutarate transaminase activity"/>
    <property type="evidence" value="ECO:0007669"/>
    <property type="project" value="TreeGrafter"/>
</dbReference>
<dbReference type="RefSeq" id="XP_025597677.1">
    <property type="nucleotide sequence ID" value="XM_025744209.1"/>
</dbReference>
<evidence type="ECO:0000256" key="5">
    <source>
        <dbReference type="ARBA" id="ARBA00022898"/>
    </source>
</evidence>
<dbReference type="STRING" id="58919.A0A316Z8T3"/>
<dbReference type="PANTHER" id="PTHR43807:SF20">
    <property type="entry name" value="FI04487P"/>
    <property type="match status" value="1"/>
</dbReference>
<reference evidence="7 8" key="1">
    <citation type="journal article" date="2018" name="Mol. Biol. Evol.">
        <title>Broad Genomic Sampling Reveals a Smut Pathogenic Ancestry of the Fungal Clade Ustilaginomycotina.</title>
        <authorList>
            <person name="Kijpornyongpan T."/>
            <person name="Mondo S.J."/>
            <person name="Barry K."/>
            <person name="Sandor L."/>
            <person name="Lee J."/>
            <person name="Lipzen A."/>
            <person name="Pangilinan J."/>
            <person name="LaButti K."/>
            <person name="Hainaut M."/>
            <person name="Henrissat B."/>
            <person name="Grigoriev I.V."/>
            <person name="Spatafora J.W."/>
            <person name="Aime M.C."/>
        </authorList>
    </citation>
    <scope>NUCLEOTIDE SEQUENCE [LARGE SCALE GENOMIC DNA]</scope>
    <source>
        <strain evidence="7 8">MCA 4186</strain>
    </source>
</reference>
<keyword evidence="8" id="KW-1185">Reference proteome</keyword>
<dbReference type="Gene3D" id="3.40.640.10">
    <property type="entry name" value="Type I PLP-dependent aspartate aminotransferase-like (Major domain)"/>
    <property type="match status" value="1"/>
</dbReference>
<dbReference type="InterPro" id="IPR004839">
    <property type="entry name" value="Aminotransferase_I/II_large"/>
</dbReference>
<accession>A0A316Z8T3</accession>